<dbReference type="Proteomes" id="UP001332192">
    <property type="component" value="Chromosome"/>
</dbReference>
<evidence type="ECO:0000313" key="1">
    <source>
        <dbReference type="EMBL" id="WRP18242.1"/>
    </source>
</evidence>
<dbReference type="RefSeq" id="WP_324717513.1">
    <property type="nucleotide sequence ID" value="NZ_CP141615.1"/>
</dbReference>
<dbReference type="EMBL" id="CP141615">
    <property type="protein sequence ID" value="WRP18242.1"/>
    <property type="molecule type" value="Genomic_DNA"/>
</dbReference>
<accession>A0ABZ1BZP1</accession>
<proteinExistence type="predicted"/>
<protein>
    <submittedName>
        <fullName evidence="1">Uncharacterized protein</fullName>
    </submittedName>
</protein>
<organism evidence="1 2">
    <name type="scientific">Carboxydichorda subterranea</name>
    <dbReference type="NCBI Taxonomy" id="3109565"/>
    <lineage>
        <taxon>Bacteria</taxon>
        <taxon>Bacillati</taxon>
        <taxon>Bacillota</taxon>
        <taxon>Limnochordia</taxon>
        <taxon>Limnochordales</taxon>
        <taxon>Geochordaceae</taxon>
        <taxon>Carboxydichorda</taxon>
    </lineage>
</organism>
<gene>
    <name evidence="1" type="ORF">U7230_04345</name>
</gene>
<sequence length="78" mass="8501">MRITFDETVTAAAAAARGLASLLGTHPSYRVLTSLGAGPVVMVVHFTYHSAVELSRLYDQLLWFVELSQRAHRSGVAE</sequence>
<name>A0ABZ1BZP1_9FIRM</name>
<reference evidence="1 2" key="1">
    <citation type="journal article" date="2024" name="Front. Microbiol.">
        <title>Novel thermophilic genera Geochorda gen. nov. and Carboxydochorda gen. nov. from the deep terrestrial subsurface reveal the ecophysiological diversity in the class Limnochordia.</title>
        <authorList>
            <person name="Karnachuk O.V."/>
            <person name="Lukina A.P."/>
            <person name="Avakyan M.R."/>
            <person name="Kadnikov V.V."/>
            <person name="Begmatov S."/>
            <person name="Beletsky A.V."/>
            <person name="Vlasova K.G."/>
            <person name="Novikov A.A."/>
            <person name="Shcherbakova V.A."/>
            <person name="Mardanov A.V."/>
            <person name="Ravin N.V."/>
        </authorList>
    </citation>
    <scope>NUCLEOTIDE SEQUENCE [LARGE SCALE GENOMIC DNA]</scope>
    <source>
        <strain evidence="1 2">L945</strain>
    </source>
</reference>
<keyword evidence="2" id="KW-1185">Reference proteome</keyword>
<evidence type="ECO:0000313" key="2">
    <source>
        <dbReference type="Proteomes" id="UP001332192"/>
    </source>
</evidence>